<dbReference type="EMBL" id="LCOY01000002">
    <property type="protein sequence ID" value="KKU88748.1"/>
    <property type="molecule type" value="Genomic_DNA"/>
</dbReference>
<comment type="caution">
    <text evidence="2">The sequence shown here is derived from an EMBL/GenBank/DDBJ whole genome shotgun (WGS) entry which is preliminary data.</text>
</comment>
<dbReference type="Gene3D" id="3.40.630.30">
    <property type="match status" value="1"/>
</dbReference>
<keyword evidence="2" id="KW-0808">Transferase</keyword>
<gene>
    <name evidence="2" type="ORF">UY16_C0002G0020</name>
</gene>
<evidence type="ECO:0000313" key="3">
    <source>
        <dbReference type="Proteomes" id="UP000034739"/>
    </source>
</evidence>
<dbReference type="PROSITE" id="PS51186">
    <property type="entry name" value="GNAT"/>
    <property type="match status" value="1"/>
</dbReference>
<dbReference type="GO" id="GO:0016747">
    <property type="term" value="F:acyltransferase activity, transferring groups other than amino-acyl groups"/>
    <property type="evidence" value="ECO:0007669"/>
    <property type="project" value="InterPro"/>
</dbReference>
<organism evidence="2 3">
    <name type="scientific">Candidatus Gottesmanbacteria bacterium GW2011_GWA2_47_9</name>
    <dbReference type="NCBI Taxonomy" id="1618445"/>
    <lineage>
        <taxon>Bacteria</taxon>
        <taxon>Candidatus Gottesmaniibacteriota</taxon>
    </lineage>
</organism>
<dbReference type="InterPro" id="IPR000182">
    <property type="entry name" value="GNAT_dom"/>
</dbReference>
<evidence type="ECO:0000313" key="2">
    <source>
        <dbReference type="EMBL" id="KKU88748.1"/>
    </source>
</evidence>
<dbReference type="InterPro" id="IPR016181">
    <property type="entry name" value="Acyl_CoA_acyltransferase"/>
</dbReference>
<evidence type="ECO:0000259" key="1">
    <source>
        <dbReference type="PROSITE" id="PS51186"/>
    </source>
</evidence>
<dbReference type="AlphaFoldDB" id="A0A0G1WEJ6"/>
<protein>
    <submittedName>
        <fullName evidence="2">GCN5-like protein N-acetyltransferase</fullName>
    </submittedName>
</protein>
<dbReference type="PANTHER" id="PTHR43617:SF34">
    <property type="entry name" value="PUTATIVE-RELATED"/>
    <property type="match status" value="1"/>
</dbReference>
<dbReference type="Pfam" id="PF00583">
    <property type="entry name" value="Acetyltransf_1"/>
    <property type="match status" value="1"/>
</dbReference>
<dbReference type="SUPFAM" id="SSF55729">
    <property type="entry name" value="Acyl-CoA N-acyltransferases (Nat)"/>
    <property type="match status" value="1"/>
</dbReference>
<sequence length="153" mass="17649">MDKNYIIMNSIVIEKPTLDDVDTMFIWGEATPYLWATEETKWYPKDSIVRWITDPKDDVLLVARVNGKLAGMCMTNVLRDWALCTGLYVDEPYRKKGVGKKLIEEATYQLQKKGIPGMDLVVEVDNPNAVAFYKSCGFVQGYMFHWMYKPFTA</sequence>
<dbReference type="InterPro" id="IPR050276">
    <property type="entry name" value="MshD_Acetyltransferase"/>
</dbReference>
<dbReference type="Proteomes" id="UP000034739">
    <property type="component" value="Unassembled WGS sequence"/>
</dbReference>
<feature type="domain" description="N-acetyltransferase" evidence="1">
    <location>
        <begin position="11"/>
        <end position="152"/>
    </location>
</feature>
<proteinExistence type="predicted"/>
<dbReference type="PANTHER" id="PTHR43617">
    <property type="entry name" value="L-AMINO ACID N-ACETYLTRANSFERASE"/>
    <property type="match status" value="1"/>
</dbReference>
<dbReference type="CDD" id="cd04301">
    <property type="entry name" value="NAT_SF"/>
    <property type="match status" value="1"/>
</dbReference>
<accession>A0A0G1WEJ6</accession>
<name>A0A0G1WEJ6_9BACT</name>
<reference evidence="2 3" key="1">
    <citation type="journal article" date="2015" name="Nature">
        <title>rRNA introns, odd ribosomes, and small enigmatic genomes across a large radiation of phyla.</title>
        <authorList>
            <person name="Brown C.T."/>
            <person name="Hug L.A."/>
            <person name="Thomas B.C."/>
            <person name="Sharon I."/>
            <person name="Castelle C.J."/>
            <person name="Singh A."/>
            <person name="Wilkins M.J."/>
            <person name="Williams K.H."/>
            <person name="Banfield J.F."/>
        </authorList>
    </citation>
    <scope>NUCLEOTIDE SEQUENCE [LARGE SCALE GENOMIC DNA]</scope>
</reference>